<organism evidence="1 2">
    <name type="scientific">Periconia digitata</name>
    <dbReference type="NCBI Taxonomy" id="1303443"/>
    <lineage>
        <taxon>Eukaryota</taxon>
        <taxon>Fungi</taxon>
        <taxon>Dikarya</taxon>
        <taxon>Ascomycota</taxon>
        <taxon>Pezizomycotina</taxon>
        <taxon>Dothideomycetes</taxon>
        <taxon>Pleosporomycetidae</taxon>
        <taxon>Pleosporales</taxon>
        <taxon>Massarineae</taxon>
        <taxon>Periconiaceae</taxon>
        <taxon>Periconia</taxon>
    </lineage>
</organism>
<protein>
    <submittedName>
        <fullName evidence="1">Uncharacterized protein</fullName>
    </submittedName>
</protein>
<reference evidence="1" key="1">
    <citation type="submission" date="2023-01" db="EMBL/GenBank/DDBJ databases">
        <authorList>
            <person name="Van Ghelder C."/>
            <person name="Rancurel C."/>
        </authorList>
    </citation>
    <scope>NUCLEOTIDE SEQUENCE</scope>
    <source>
        <strain evidence="1">CNCM I-4278</strain>
    </source>
</reference>
<proteinExistence type="predicted"/>
<dbReference type="AlphaFoldDB" id="A0A9W4UQF2"/>
<evidence type="ECO:0000313" key="1">
    <source>
        <dbReference type="EMBL" id="CAI6340195.1"/>
    </source>
</evidence>
<comment type="caution">
    <text evidence="1">The sequence shown here is derived from an EMBL/GenBank/DDBJ whole genome shotgun (WGS) entry which is preliminary data.</text>
</comment>
<accession>A0A9W4UQF2</accession>
<name>A0A9W4UQF2_9PLEO</name>
<evidence type="ECO:0000313" key="2">
    <source>
        <dbReference type="Proteomes" id="UP001152607"/>
    </source>
</evidence>
<dbReference type="Proteomes" id="UP001152607">
    <property type="component" value="Unassembled WGS sequence"/>
</dbReference>
<keyword evidence="2" id="KW-1185">Reference proteome</keyword>
<sequence>MKSVLTGDFDLVEQMLTDEQHLDGKAYTVAGEMVDFEVLAQYQCDFVLII</sequence>
<dbReference type="EMBL" id="CAOQHR010000010">
    <property type="protein sequence ID" value="CAI6340195.1"/>
    <property type="molecule type" value="Genomic_DNA"/>
</dbReference>
<gene>
    <name evidence="1" type="ORF">PDIGIT_LOCUS13370</name>
</gene>